<dbReference type="AlphaFoldDB" id="A0A506URV2"/>
<dbReference type="EMBL" id="SORZ01000001">
    <property type="protein sequence ID" value="TPW36074.1"/>
    <property type="molecule type" value="Genomic_DNA"/>
</dbReference>
<dbReference type="InterPro" id="IPR029035">
    <property type="entry name" value="DHS-like_NAD/FAD-binding_dom"/>
</dbReference>
<dbReference type="Pfam" id="PF01012">
    <property type="entry name" value="ETF"/>
    <property type="match status" value="1"/>
</dbReference>
<dbReference type="Pfam" id="PF00766">
    <property type="entry name" value="ETF_alpha"/>
    <property type="match status" value="1"/>
</dbReference>
<evidence type="ECO:0000256" key="6">
    <source>
        <dbReference type="ARBA" id="ARBA00068674"/>
    </source>
</evidence>
<feature type="binding site" evidence="8">
    <location>
        <begin position="232"/>
        <end position="233"/>
    </location>
    <ligand>
        <name>FAD</name>
        <dbReference type="ChEBI" id="CHEBI:57692"/>
    </ligand>
</feature>
<dbReference type="InterPro" id="IPR014730">
    <property type="entry name" value="ETF_a/b_N"/>
</dbReference>
<dbReference type="Proteomes" id="UP000315037">
    <property type="component" value="Unassembled WGS sequence"/>
</dbReference>
<dbReference type="InterPro" id="IPR033947">
    <property type="entry name" value="ETF_alpha_N"/>
</dbReference>
<gene>
    <name evidence="10" type="ORF">E3202_04030</name>
</gene>
<dbReference type="InterPro" id="IPR001308">
    <property type="entry name" value="ETF_a/FixB"/>
</dbReference>
<evidence type="ECO:0000256" key="1">
    <source>
        <dbReference type="ARBA" id="ARBA00005817"/>
    </source>
</evidence>
<keyword evidence="4" id="KW-0813">Transport</keyword>
<evidence type="ECO:0000256" key="7">
    <source>
        <dbReference type="ARBA" id="ARBA00079299"/>
    </source>
</evidence>
<dbReference type="SUPFAM" id="SSF52467">
    <property type="entry name" value="DHS-like NAD/FAD-binding domain"/>
    <property type="match status" value="1"/>
</dbReference>
<evidence type="ECO:0000256" key="5">
    <source>
        <dbReference type="ARBA" id="ARBA00025649"/>
    </source>
</evidence>
<comment type="similarity">
    <text evidence="1">Belongs to the ETF alpha-subunit/FixB family.</text>
</comment>
<dbReference type="InterPro" id="IPR014729">
    <property type="entry name" value="Rossmann-like_a/b/a_fold"/>
</dbReference>
<dbReference type="Gene3D" id="3.40.50.1220">
    <property type="entry name" value="TPP-binding domain"/>
    <property type="match status" value="1"/>
</dbReference>
<feature type="domain" description="Electron transfer flavoprotein alpha/beta-subunit N-terminal" evidence="9">
    <location>
        <begin position="3"/>
        <end position="186"/>
    </location>
</feature>
<comment type="cofactor">
    <cofactor evidence="8">
        <name>FAD</name>
        <dbReference type="ChEBI" id="CHEBI:57692"/>
    </cofactor>
    <text evidence="8">Binds 1 FAD per dimer.</text>
</comment>
<dbReference type="SUPFAM" id="SSF52402">
    <property type="entry name" value="Adenine nucleotide alpha hydrolases-like"/>
    <property type="match status" value="1"/>
</dbReference>
<dbReference type="FunFam" id="3.40.50.1220:FF:000001">
    <property type="entry name" value="Electron transfer flavoprotein, alpha subunit"/>
    <property type="match status" value="1"/>
</dbReference>
<dbReference type="RefSeq" id="WP_165600419.1">
    <property type="nucleotide sequence ID" value="NZ_SORZ01000001.1"/>
</dbReference>
<keyword evidence="11" id="KW-1185">Reference proteome</keyword>
<dbReference type="GO" id="GO:0033539">
    <property type="term" value="P:fatty acid beta-oxidation using acyl-CoA dehydrogenase"/>
    <property type="evidence" value="ECO:0007669"/>
    <property type="project" value="TreeGrafter"/>
</dbReference>
<comment type="caution">
    <text evidence="10">The sequence shown here is derived from an EMBL/GenBank/DDBJ whole genome shotgun (WGS) entry which is preliminary data.</text>
</comment>
<evidence type="ECO:0000313" key="11">
    <source>
        <dbReference type="Proteomes" id="UP000315037"/>
    </source>
</evidence>
<feature type="binding site" evidence="8">
    <location>
        <begin position="263"/>
        <end position="270"/>
    </location>
    <ligand>
        <name>FAD</name>
        <dbReference type="ChEBI" id="CHEBI:57692"/>
    </ligand>
</feature>
<evidence type="ECO:0000256" key="8">
    <source>
        <dbReference type="PIRSR" id="PIRSR000089-1"/>
    </source>
</evidence>
<keyword evidence="3 8" id="KW-0274">FAD</keyword>
<dbReference type="PANTHER" id="PTHR43153:SF1">
    <property type="entry name" value="ELECTRON TRANSFER FLAVOPROTEIN SUBUNIT ALPHA, MITOCHONDRIAL"/>
    <property type="match status" value="1"/>
</dbReference>
<dbReference type="PIRSF" id="PIRSF000089">
    <property type="entry name" value="Electra_flavoP_a"/>
    <property type="match status" value="1"/>
</dbReference>
<protein>
    <recommendedName>
        <fullName evidence="6">Electron transfer flavoprotein subunit alpha</fullName>
    </recommendedName>
    <alternativeName>
        <fullName evidence="7">Electron transfer flavoprotein large subunit</fullName>
    </alternativeName>
</protein>
<evidence type="ECO:0000256" key="2">
    <source>
        <dbReference type="ARBA" id="ARBA00022630"/>
    </source>
</evidence>
<dbReference type="CDD" id="cd01715">
    <property type="entry name" value="ETF_alpha"/>
    <property type="match status" value="1"/>
</dbReference>
<dbReference type="InterPro" id="IPR014731">
    <property type="entry name" value="ETF_asu_C"/>
</dbReference>
<feature type="binding site" evidence="8">
    <location>
        <begin position="246"/>
        <end position="250"/>
    </location>
    <ligand>
        <name>FAD</name>
        <dbReference type="ChEBI" id="CHEBI:57692"/>
    </ligand>
</feature>
<dbReference type="SMART" id="SM00893">
    <property type="entry name" value="ETF"/>
    <property type="match status" value="1"/>
</dbReference>
<feature type="binding site" evidence="8">
    <location>
        <position position="284"/>
    </location>
    <ligand>
        <name>FAD</name>
        <dbReference type="ChEBI" id="CHEBI:57692"/>
    </ligand>
</feature>
<keyword evidence="4" id="KW-0249">Electron transport</keyword>
<name>A0A506URV2_9PROT</name>
<evidence type="ECO:0000256" key="3">
    <source>
        <dbReference type="ARBA" id="ARBA00022827"/>
    </source>
</evidence>
<sequence>MSVLLMLESEAGKLRKSARAALAAARRLAGKAEHKIDVLLFSGSGGHDGQQAAEEASRLPGVGKVLHAPTHPLAEQAAPFLAQHARNYTHVVAPASATGKDVLPRAAGLVDVQPITDVVEVIDEATFVRPIYAGNALATVRSSDPVKMLTVRPSSFEAAEGESETPAPVETVQLSETSQARFIKRDLASSERPDLESARVVISGGKGLKDTDHFHKLLEPVADKLGAAIGASRAAVDAGFAPNEMQVGQTGKIVAPELYVAVGLSGAIQHLAGMKDSRVIVAINLDPEAPIFRVADYGIVGDLFEILPQLQEKL</sequence>
<reference evidence="10 11" key="1">
    <citation type="submission" date="2019-03" db="EMBL/GenBank/DDBJ databases">
        <title>The complete genome sequence of Neokomagataea sp. Jb2 NBRC113641.</title>
        <authorList>
            <person name="Chua K.-O."/>
            <person name="Chan K.-G."/>
            <person name="See-Too W.-S."/>
        </authorList>
    </citation>
    <scope>NUCLEOTIDE SEQUENCE [LARGE SCALE GENOMIC DNA]</scope>
    <source>
        <strain evidence="10 11">Jb2</strain>
    </source>
</reference>
<keyword evidence="2" id="KW-0285">Flavoprotein</keyword>
<evidence type="ECO:0000313" key="10">
    <source>
        <dbReference type="EMBL" id="TPW36074.1"/>
    </source>
</evidence>
<evidence type="ECO:0000259" key="9">
    <source>
        <dbReference type="SMART" id="SM00893"/>
    </source>
</evidence>
<evidence type="ECO:0000256" key="4">
    <source>
        <dbReference type="ARBA" id="ARBA00022982"/>
    </source>
</evidence>
<accession>A0A506URV2</accession>
<dbReference type="GO" id="GO:0050660">
    <property type="term" value="F:flavin adenine dinucleotide binding"/>
    <property type="evidence" value="ECO:0007669"/>
    <property type="project" value="InterPro"/>
</dbReference>
<organism evidence="10 11">
    <name type="scientific">Oecophyllibacter saccharovorans</name>
    <dbReference type="NCBI Taxonomy" id="2558360"/>
    <lineage>
        <taxon>Bacteria</taxon>
        <taxon>Pseudomonadati</taxon>
        <taxon>Pseudomonadota</taxon>
        <taxon>Alphaproteobacteria</taxon>
        <taxon>Acetobacterales</taxon>
        <taxon>Acetobacteraceae</taxon>
        <taxon>Oecophyllibacter</taxon>
    </lineage>
</organism>
<comment type="function">
    <text evidence="5">The electron transfer flavoprotein serves as a specific electron acceptor for other dehydrogenases. It transfers the electrons to the main respiratory chain via ETF-ubiquinone oxidoreductase (ETF dehydrogenase).</text>
</comment>
<dbReference type="Gene3D" id="3.40.50.620">
    <property type="entry name" value="HUPs"/>
    <property type="match status" value="1"/>
</dbReference>
<dbReference type="GO" id="GO:0009055">
    <property type="term" value="F:electron transfer activity"/>
    <property type="evidence" value="ECO:0007669"/>
    <property type="project" value="InterPro"/>
</dbReference>
<dbReference type="PANTHER" id="PTHR43153">
    <property type="entry name" value="ELECTRON TRANSFER FLAVOPROTEIN ALPHA"/>
    <property type="match status" value="1"/>
</dbReference>
<proteinExistence type="inferred from homology"/>